<dbReference type="OrthoDB" id="9804286at2"/>
<organism evidence="3 4">
    <name type="scientific">Lactococcus termiticola</name>
    <dbReference type="NCBI Taxonomy" id="2169526"/>
    <lineage>
        <taxon>Bacteria</taxon>
        <taxon>Bacillati</taxon>
        <taxon>Bacillota</taxon>
        <taxon>Bacilli</taxon>
        <taxon>Lactobacillales</taxon>
        <taxon>Streptococcaceae</taxon>
        <taxon>Lactococcus</taxon>
    </lineage>
</organism>
<dbReference type="InterPro" id="IPR035985">
    <property type="entry name" value="Ubiquitin-activating_enz"/>
</dbReference>
<dbReference type="PANTHER" id="PTHR10953">
    <property type="entry name" value="UBIQUITIN-ACTIVATING ENZYME E1"/>
    <property type="match status" value="1"/>
</dbReference>
<dbReference type="GO" id="GO:0008146">
    <property type="term" value="F:sulfotransferase activity"/>
    <property type="evidence" value="ECO:0007669"/>
    <property type="project" value="TreeGrafter"/>
</dbReference>
<dbReference type="FunFam" id="3.40.50.720:FF:000080">
    <property type="entry name" value="Thiazole biosynthesis adenylyltransferase ThiF"/>
    <property type="match status" value="1"/>
</dbReference>
<dbReference type="PANTHER" id="PTHR10953:SF102">
    <property type="entry name" value="ADENYLYLTRANSFERASE AND SULFURTRANSFERASE MOCS3"/>
    <property type="match status" value="1"/>
</dbReference>
<sequence>MTYNNERFDRQVRVGRIGQDGQEKLSSSHVLIIGAGGLGSNVAEQLTRAGIGRISLFDDDRIELSNLQRQSLYKNSDLDRLKVEASKEALLAINPDLTIDVYSEKFEAEHFENFSEVDLVLDCTDNFLARQAINDFCLYYHLPFVFASAAGTNGQVMAIKPGQNSPCLSCVFPDLLELEKDCETLGVITPLLPLIASLEVSLAFQILIEPEKVDWESLHIVDAWRLSIDKFKVKKRDNCEACQVQSQNNKVKFDKSCGGVYQAIFSSFDNDKWLAYCESQDWPLKRNPIASRISIDEERSITAFRTGRLLFYQFEENDAKALLEGVIANV</sequence>
<feature type="domain" description="THIF-type NAD/FAD binding fold" evidence="2">
    <location>
        <begin position="8"/>
        <end position="240"/>
    </location>
</feature>
<dbReference type="GO" id="GO:0004792">
    <property type="term" value="F:thiosulfate-cyanide sulfurtransferase activity"/>
    <property type="evidence" value="ECO:0007669"/>
    <property type="project" value="TreeGrafter"/>
</dbReference>
<proteinExistence type="inferred from homology"/>
<dbReference type="GO" id="GO:0008641">
    <property type="term" value="F:ubiquitin-like modifier activating enzyme activity"/>
    <property type="evidence" value="ECO:0007669"/>
    <property type="project" value="InterPro"/>
</dbReference>
<protein>
    <submittedName>
        <fullName evidence="3">Molybdopterin/thiamine biosynthesis adenylyltransferase</fullName>
    </submittedName>
</protein>
<gene>
    <name evidence="3" type="primary">thiF</name>
    <name evidence="3" type="ORF">NtB2_00845</name>
</gene>
<comment type="similarity">
    <text evidence="1">Belongs to the HesA/MoeB/ThiF family.</text>
</comment>
<keyword evidence="3" id="KW-0808">Transferase</keyword>
<keyword evidence="4" id="KW-1185">Reference proteome</keyword>
<dbReference type="SUPFAM" id="SSF69572">
    <property type="entry name" value="Activating enzymes of the ubiquitin-like proteins"/>
    <property type="match status" value="1"/>
</dbReference>
<dbReference type="RefSeq" id="WP_109245694.1">
    <property type="nucleotide sequence ID" value="NZ_BFFO01000004.1"/>
</dbReference>
<evidence type="ECO:0000256" key="1">
    <source>
        <dbReference type="ARBA" id="ARBA00009919"/>
    </source>
</evidence>
<name>A0A2R5HJY3_9LACT</name>
<dbReference type="CDD" id="cd00757">
    <property type="entry name" value="ThiF_MoeB_HesA_family"/>
    <property type="match status" value="1"/>
</dbReference>
<accession>A0A2R5HJY3</accession>
<dbReference type="Proteomes" id="UP000245021">
    <property type="component" value="Unassembled WGS sequence"/>
</dbReference>
<evidence type="ECO:0000313" key="4">
    <source>
        <dbReference type="Proteomes" id="UP000245021"/>
    </source>
</evidence>
<dbReference type="InterPro" id="IPR000594">
    <property type="entry name" value="ThiF_NAD_FAD-bd"/>
</dbReference>
<evidence type="ECO:0000259" key="2">
    <source>
        <dbReference type="Pfam" id="PF00899"/>
    </source>
</evidence>
<dbReference type="Pfam" id="PF00899">
    <property type="entry name" value="ThiF"/>
    <property type="match status" value="1"/>
</dbReference>
<keyword evidence="3" id="KW-0548">Nucleotidyltransferase</keyword>
<comment type="caution">
    <text evidence="3">The sequence shown here is derived from an EMBL/GenBank/DDBJ whole genome shotgun (WGS) entry which is preliminary data.</text>
</comment>
<dbReference type="AlphaFoldDB" id="A0A2R5HJY3"/>
<dbReference type="InterPro" id="IPR045886">
    <property type="entry name" value="ThiF/MoeB/HesA"/>
</dbReference>
<dbReference type="Gene3D" id="3.40.50.720">
    <property type="entry name" value="NAD(P)-binding Rossmann-like Domain"/>
    <property type="match status" value="1"/>
</dbReference>
<reference evidence="3 4" key="1">
    <citation type="journal article" date="2018" name="Genome Announc.">
        <title>Draft Genome Sequence of Lactococcus sp. Strain NtB2 (JCM 32569), Isolated from the Gut of the Higher Termite Nasutitermes takasagoensis.</title>
        <authorList>
            <person name="Noda S."/>
            <person name="Aihara C."/>
            <person name="Yuki M."/>
            <person name="Ohkuma M."/>
        </authorList>
    </citation>
    <scope>NUCLEOTIDE SEQUENCE [LARGE SCALE GENOMIC DNA]</scope>
    <source>
        <strain evidence="3 4">NtB2</strain>
    </source>
</reference>
<dbReference type="GO" id="GO:0016779">
    <property type="term" value="F:nucleotidyltransferase activity"/>
    <property type="evidence" value="ECO:0007669"/>
    <property type="project" value="UniProtKB-KW"/>
</dbReference>
<evidence type="ECO:0000313" key="3">
    <source>
        <dbReference type="EMBL" id="GBG96721.1"/>
    </source>
</evidence>
<dbReference type="GO" id="GO:0005829">
    <property type="term" value="C:cytosol"/>
    <property type="evidence" value="ECO:0007669"/>
    <property type="project" value="TreeGrafter"/>
</dbReference>
<dbReference type="EMBL" id="BFFO01000004">
    <property type="protein sequence ID" value="GBG96721.1"/>
    <property type="molecule type" value="Genomic_DNA"/>
</dbReference>